<protein>
    <submittedName>
        <fullName evidence="3">Cupin domain-containing protein</fullName>
    </submittedName>
</protein>
<keyword evidence="1" id="KW-0479">Metal-binding</keyword>
<dbReference type="InterPro" id="IPR011051">
    <property type="entry name" value="RmlC_Cupin_sf"/>
</dbReference>
<evidence type="ECO:0000256" key="1">
    <source>
        <dbReference type="ARBA" id="ARBA00022723"/>
    </source>
</evidence>
<dbReference type="Gene3D" id="2.60.120.10">
    <property type="entry name" value="Jelly Rolls"/>
    <property type="match status" value="1"/>
</dbReference>
<comment type="caution">
    <text evidence="3">The sequence shown here is derived from an EMBL/GenBank/DDBJ whole genome shotgun (WGS) entry which is preliminary data.</text>
</comment>
<name>A0A5B0EKL7_9MICC</name>
<dbReference type="SUPFAM" id="SSF51182">
    <property type="entry name" value="RmlC-like cupins"/>
    <property type="match status" value="1"/>
</dbReference>
<dbReference type="InterPro" id="IPR013096">
    <property type="entry name" value="Cupin_2"/>
</dbReference>
<evidence type="ECO:0000313" key="3">
    <source>
        <dbReference type="EMBL" id="KAA0978972.1"/>
    </source>
</evidence>
<dbReference type="RefSeq" id="WP_007271961.1">
    <property type="nucleotide sequence ID" value="NZ_JBITUG010000024.1"/>
</dbReference>
<dbReference type="AlphaFoldDB" id="A0A5B0EKL7"/>
<organism evidence="3 4">
    <name type="scientific">Paeniglutamicibacter gangotriensis</name>
    <dbReference type="NCBI Taxonomy" id="254787"/>
    <lineage>
        <taxon>Bacteria</taxon>
        <taxon>Bacillati</taxon>
        <taxon>Actinomycetota</taxon>
        <taxon>Actinomycetes</taxon>
        <taxon>Micrococcales</taxon>
        <taxon>Micrococcaceae</taxon>
        <taxon>Paeniglutamicibacter</taxon>
    </lineage>
</organism>
<sequence>MFEARGAHTFDYSLHQGSPTRMQFHFADSMAMPVAIQTWELEPGGYEGMHSHHGDGMAVEEFYLVLEGSAQMQVGQEHYELGAGDSVLAPAEVEHDLRNTGDGVLRVLVVWGEAGSKDFSGFGSLAASLAARAEGTDGTRG</sequence>
<dbReference type="InterPro" id="IPR051610">
    <property type="entry name" value="GPI/OXD"/>
</dbReference>
<dbReference type="Pfam" id="PF07883">
    <property type="entry name" value="Cupin_2"/>
    <property type="match status" value="1"/>
</dbReference>
<evidence type="ECO:0000259" key="2">
    <source>
        <dbReference type="Pfam" id="PF07883"/>
    </source>
</evidence>
<dbReference type="PANTHER" id="PTHR35848">
    <property type="entry name" value="OXALATE-BINDING PROTEIN"/>
    <property type="match status" value="1"/>
</dbReference>
<gene>
    <name evidence="3" type="ORF">FQ154_04270</name>
</gene>
<dbReference type="InterPro" id="IPR014710">
    <property type="entry name" value="RmlC-like_jellyroll"/>
</dbReference>
<dbReference type="OrthoDB" id="3231985at2"/>
<dbReference type="Proteomes" id="UP000323856">
    <property type="component" value="Unassembled WGS sequence"/>
</dbReference>
<evidence type="ECO:0000313" key="4">
    <source>
        <dbReference type="Proteomes" id="UP000323856"/>
    </source>
</evidence>
<accession>A0A5B0EKL7</accession>
<feature type="domain" description="Cupin type-2" evidence="2">
    <location>
        <begin position="38"/>
        <end position="111"/>
    </location>
</feature>
<reference evidence="3 4" key="1">
    <citation type="submission" date="2019-07" db="EMBL/GenBank/DDBJ databases">
        <title>Analysis of the biochemical properties, biological activity and biotechnological potential of siderophores and biosurfactants produced by Antarctic psychrotolerant bacteria.</title>
        <authorList>
            <person name="Styczynski M."/>
            <person name="Krucon T."/>
            <person name="Decewicz P."/>
            <person name="Dziewit L."/>
        </authorList>
    </citation>
    <scope>NUCLEOTIDE SEQUENCE [LARGE SCALE GENOMIC DNA]</scope>
    <source>
        <strain evidence="3 4">ANT_H27</strain>
    </source>
</reference>
<dbReference type="EMBL" id="VOBL01000003">
    <property type="protein sequence ID" value="KAA0978972.1"/>
    <property type="molecule type" value="Genomic_DNA"/>
</dbReference>
<dbReference type="PANTHER" id="PTHR35848:SF6">
    <property type="entry name" value="CUPIN TYPE-2 DOMAIN-CONTAINING PROTEIN"/>
    <property type="match status" value="1"/>
</dbReference>
<proteinExistence type="predicted"/>
<dbReference type="GO" id="GO:0046872">
    <property type="term" value="F:metal ion binding"/>
    <property type="evidence" value="ECO:0007669"/>
    <property type="project" value="UniProtKB-KW"/>
</dbReference>